<dbReference type="CDD" id="cd00637">
    <property type="entry name" value="7tm_classA_rhodopsin-like"/>
    <property type="match status" value="1"/>
</dbReference>
<dbReference type="GO" id="GO:0004930">
    <property type="term" value="F:G protein-coupled receptor activity"/>
    <property type="evidence" value="ECO:0007669"/>
    <property type="project" value="UniProtKB-KW"/>
</dbReference>
<dbReference type="InterPro" id="IPR017452">
    <property type="entry name" value="GPCR_Rhodpsn_7TM"/>
</dbReference>
<evidence type="ECO:0000313" key="11">
    <source>
        <dbReference type="EMBL" id="GFU58815.1"/>
    </source>
</evidence>
<dbReference type="OrthoDB" id="5975505at2759"/>
<keyword evidence="6" id="KW-0675">Receptor</keyword>
<evidence type="ECO:0000256" key="3">
    <source>
        <dbReference type="ARBA" id="ARBA00022989"/>
    </source>
</evidence>
<keyword evidence="4" id="KW-0297">G-protein coupled receptor</keyword>
<dbReference type="Proteomes" id="UP000887013">
    <property type="component" value="Unassembled WGS sequence"/>
</dbReference>
<evidence type="ECO:0000256" key="4">
    <source>
        <dbReference type="ARBA" id="ARBA00023040"/>
    </source>
</evidence>
<dbReference type="Gene3D" id="1.20.1070.10">
    <property type="entry name" value="Rhodopsin 7-helix transmembrane proteins"/>
    <property type="match status" value="1"/>
</dbReference>
<protein>
    <recommendedName>
        <fullName evidence="10">G-protein coupled receptors family 1 profile domain-containing protein</fullName>
    </recommendedName>
</protein>
<comment type="caution">
    <text evidence="11">The sequence shown here is derived from an EMBL/GenBank/DDBJ whole genome shotgun (WGS) entry which is preliminary data.</text>
</comment>
<feature type="chain" id="PRO_5036491446" description="G-protein coupled receptors family 1 profile domain-containing protein" evidence="9">
    <location>
        <begin position="19"/>
        <end position="145"/>
    </location>
</feature>
<keyword evidence="3 8" id="KW-1133">Transmembrane helix</keyword>
<dbReference type="SUPFAM" id="SSF81321">
    <property type="entry name" value="Family A G protein-coupled receptor-like"/>
    <property type="match status" value="1"/>
</dbReference>
<keyword evidence="5 8" id="KW-0472">Membrane</keyword>
<dbReference type="PROSITE" id="PS50262">
    <property type="entry name" value="G_PROTEIN_RECEP_F1_2"/>
    <property type="match status" value="1"/>
</dbReference>
<feature type="domain" description="G-protein coupled receptors family 1 profile" evidence="10">
    <location>
        <begin position="1"/>
        <end position="61"/>
    </location>
</feature>
<evidence type="ECO:0000256" key="1">
    <source>
        <dbReference type="ARBA" id="ARBA00004141"/>
    </source>
</evidence>
<proteinExistence type="predicted"/>
<feature type="transmembrane region" description="Helical" evidence="8">
    <location>
        <begin position="42"/>
        <end position="64"/>
    </location>
</feature>
<sequence>MASIVIVFFIFYWSPLQAATLYSKVWLSGTQQGELPPWFHHFQYTSMLLVHFNCALNPFLYAVLSKDFRRSLFRVVRCKVTRQSGRPNLTIEFEWHHIKSDVNPADSLSRDLCAEDLIGNKLWWCGPELLYIDTNFSNNQDFFMY</sequence>
<accession>A0A8X6UX96</accession>
<evidence type="ECO:0000259" key="10">
    <source>
        <dbReference type="PROSITE" id="PS50262"/>
    </source>
</evidence>
<evidence type="ECO:0000256" key="5">
    <source>
        <dbReference type="ARBA" id="ARBA00023136"/>
    </source>
</evidence>
<dbReference type="PANTHER" id="PTHR45695">
    <property type="entry name" value="LEUCOKININ RECEPTOR-RELATED"/>
    <property type="match status" value="1"/>
</dbReference>
<keyword evidence="7" id="KW-0807">Transducer</keyword>
<dbReference type="PANTHER" id="PTHR45695:SF9">
    <property type="entry name" value="LEUCOKININ RECEPTOR"/>
    <property type="match status" value="1"/>
</dbReference>
<feature type="signal peptide" evidence="9">
    <location>
        <begin position="1"/>
        <end position="18"/>
    </location>
</feature>
<evidence type="ECO:0000313" key="12">
    <source>
        <dbReference type="Proteomes" id="UP000887013"/>
    </source>
</evidence>
<evidence type="ECO:0000256" key="8">
    <source>
        <dbReference type="SAM" id="Phobius"/>
    </source>
</evidence>
<keyword evidence="12" id="KW-1185">Reference proteome</keyword>
<dbReference type="AlphaFoldDB" id="A0A8X6UX96"/>
<gene>
    <name evidence="11" type="ORF">NPIL_324321</name>
</gene>
<dbReference type="GO" id="GO:0005886">
    <property type="term" value="C:plasma membrane"/>
    <property type="evidence" value="ECO:0007669"/>
    <property type="project" value="TreeGrafter"/>
</dbReference>
<reference evidence="11" key="1">
    <citation type="submission" date="2020-08" db="EMBL/GenBank/DDBJ databases">
        <title>Multicomponent nature underlies the extraordinary mechanical properties of spider dragline silk.</title>
        <authorList>
            <person name="Kono N."/>
            <person name="Nakamura H."/>
            <person name="Mori M."/>
            <person name="Yoshida Y."/>
            <person name="Ohtoshi R."/>
            <person name="Malay A.D."/>
            <person name="Moran D.A.P."/>
            <person name="Tomita M."/>
            <person name="Numata K."/>
            <person name="Arakawa K."/>
        </authorList>
    </citation>
    <scope>NUCLEOTIDE SEQUENCE</scope>
</reference>
<keyword evidence="9" id="KW-0732">Signal</keyword>
<evidence type="ECO:0000256" key="9">
    <source>
        <dbReference type="SAM" id="SignalP"/>
    </source>
</evidence>
<name>A0A8X6UX96_NEPPI</name>
<comment type="subcellular location">
    <subcellularLocation>
        <location evidence="1">Membrane</location>
        <topology evidence="1">Multi-pass membrane protein</topology>
    </subcellularLocation>
</comment>
<evidence type="ECO:0000256" key="7">
    <source>
        <dbReference type="ARBA" id="ARBA00023224"/>
    </source>
</evidence>
<dbReference type="EMBL" id="BMAW01040219">
    <property type="protein sequence ID" value="GFU58815.1"/>
    <property type="molecule type" value="Genomic_DNA"/>
</dbReference>
<organism evidence="11 12">
    <name type="scientific">Nephila pilipes</name>
    <name type="common">Giant wood spider</name>
    <name type="synonym">Nephila maculata</name>
    <dbReference type="NCBI Taxonomy" id="299642"/>
    <lineage>
        <taxon>Eukaryota</taxon>
        <taxon>Metazoa</taxon>
        <taxon>Ecdysozoa</taxon>
        <taxon>Arthropoda</taxon>
        <taxon>Chelicerata</taxon>
        <taxon>Arachnida</taxon>
        <taxon>Araneae</taxon>
        <taxon>Araneomorphae</taxon>
        <taxon>Entelegynae</taxon>
        <taxon>Araneoidea</taxon>
        <taxon>Nephilidae</taxon>
        <taxon>Nephila</taxon>
    </lineage>
</organism>
<evidence type="ECO:0000256" key="6">
    <source>
        <dbReference type="ARBA" id="ARBA00023170"/>
    </source>
</evidence>
<evidence type="ECO:0000256" key="2">
    <source>
        <dbReference type="ARBA" id="ARBA00022692"/>
    </source>
</evidence>
<keyword evidence="2 8" id="KW-0812">Transmembrane</keyword>